<dbReference type="Proteomes" id="UP001174677">
    <property type="component" value="Chromosome 15"/>
</dbReference>
<name>A0ABQ9L327_HEVBR</name>
<protein>
    <recommendedName>
        <fullName evidence="4">TPD1 protein</fullName>
    </recommendedName>
</protein>
<reference evidence="2 3" key="1">
    <citation type="journal article" date="2023" name="Plant Biotechnol. J.">
        <title>Chromosome-level wild Hevea brasiliensis genome provides new tools for genomic-assisted breeding and valuable loci to elevate rubber yield.</title>
        <authorList>
            <person name="Cheng H."/>
            <person name="Song X."/>
            <person name="Hu Y."/>
            <person name="Wu T."/>
            <person name="Yang Q."/>
            <person name="An Z."/>
            <person name="Feng S."/>
            <person name="Deng Z."/>
            <person name="Wu W."/>
            <person name="Zeng X."/>
            <person name="Tu M."/>
            <person name="Wang X."/>
            <person name="Huang H."/>
        </authorList>
    </citation>
    <scope>NUCLEOTIDE SEQUENCE [LARGE SCALE GENOMIC DNA]</scope>
    <source>
        <strain evidence="2">MT/VB/25A 57/8</strain>
    </source>
</reference>
<dbReference type="EMBL" id="JARPOI010000015">
    <property type="protein sequence ID" value="KAJ9154603.1"/>
    <property type="molecule type" value="Genomic_DNA"/>
</dbReference>
<organism evidence="2 3">
    <name type="scientific">Hevea brasiliensis</name>
    <name type="common">Para rubber tree</name>
    <name type="synonym">Siphonia brasiliensis</name>
    <dbReference type="NCBI Taxonomy" id="3981"/>
    <lineage>
        <taxon>Eukaryota</taxon>
        <taxon>Viridiplantae</taxon>
        <taxon>Streptophyta</taxon>
        <taxon>Embryophyta</taxon>
        <taxon>Tracheophyta</taxon>
        <taxon>Spermatophyta</taxon>
        <taxon>Magnoliopsida</taxon>
        <taxon>eudicotyledons</taxon>
        <taxon>Gunneridae</taxon>
        <taxon>Pentapetalae</taxon>
        <taxon>rosids</taxon>
        <taxon>fabids</taxon>
        <taxon>Malpighiales</taxon>
        <taxon>Euphorbiaceae</taxon>
        <taxon>Crotonoideae</taxon>
        <taxon>Micrandreae</taxon>
        <taxon>Hevea</taxon>
    </lineage>
</organism>
<evidence type="ECO:0008006" key="4">
    <source>
        <dbReference type="Google" id="ProtNLM"/>
    </source>
</evidence>
<evidence type="ECO:0000256" key="1">
    <source>
        <dbReference type="ARBA" id="ARBA00022729"/>
    </source>
</evidence>
<dbReference type="InterPro" id="IPR040361">
    <property type="entry name" value="TPD1"/>
</dbReference>
<keyword evidence="3" id="KW-1185">Reference proteome</keyword>
<dbReference type="PANTHER" id="PTHR33184:SF2">
    <property type="entry name" value="APPLE DOMAIN-CONTAINING PROTEIN"/>
    <property type="match status" value="1"/>
</dbReference>
<keyword evidence="1" id="KW-0732">Signal</keyword>
<accession>A0ABQ9L327</accession>
<evidence type="ECO:0000313" key="2">
    <source>
        <dbReference type="EMBL" id="KAJ9154603.1"/>
    </source>
</evidence>
<evidence type="ECO:0000313" key="3">
    <source>
        <dbReference type="Proteomes" id="UP001174677"/>
    </source>
</evidence>
<sequence>MVHTSYSVYDFISITDTCTGRDISISQGRGSSSGIPQFIVEIANTCVSGCAPSNIHLHCSWFASATLVNPTNFKRLSYDDCLVNGGNPLNNGQIIRFTYSNTFMYPLRFKSAKFC</sequence>
<comment type="caution">
    <text evidence="2">The sequence shown here is derived from an EMBL/GenBank/DDBJ whole genome shotgun (WGS) entry which is preliminary data.</text>
</comment>
<proteinExistence type="predicted"/>
<dbReference type="Pfam" id="PF24068">
    <property type="entry name" value="TPD1_C"/>
    <property type="match status" value="1"/>
</dbReference>
<gene>
    <name evidence="2" type="ORF">P3X46_027923</name>
</gene>
<dbReference type="PANTHER" id="PTHR33184">
    <property type="entry name" value="PROTEIN TAPETUM DETERMINANT 1-LIKE-RELATED"/>
    <property type="match status" value="1"/>
</dbReference>